<comment type="similarity">
    <text evidence="2">Belongs to the Orn/Lys/Arg decarboxylase class-II family.</text>
</comment>
<protein>
    <recommendedName>
        <fullName evidence="6">ornithine decarboxylase</fullName>
        <ecNumber evidence="6">4.1.1.17</ecNumber>
    </recommendedName>
</protein>
<dbReference type="InterPro" id="IPR029066">
    <property type="entry name" value="PLP-binding_barrel"/>
</dbReference>
<organism evidence="10 11">
    <name type="scientific">Candidatus Competibacter denitrificans Run_A_D11</name>
    <dbReference type="NCBI Taxonomy" id="1400863"/>
    <lineage>
        <taxon>Bacteria</taxon>
        <taxon>Pseudomonadati</taxon>
        <taxon>Pseudomonadota</taxon>
        <taxon>Gammaproteobacteria</taxon>
        <taxon>Candidatus Competibacteraceae</taxon>
        <taxon>Candidatus Competibacter</taxon>
    </lineage>
</organism>
<comment type="catalytic activity">
    <reaction evidence="7">
        <text>L-ornithine + H(+) = putrescine + CO2</text>
        <dbReference type="Rhea" id="RHEA:22964"/>
        <dbReference type="ChEBI" id="CHEBI:15378"/>
        <dbReference type="ChEBI" id="CHEBI:16526"/>
        <dbReference type="ChEBI" id="CHEBI:46911"/>
        <dbReference type="ChEBI" id="CHEBI:326268"/>
        <dbReference type="EC" id="4.1.1.17"/>
    </reaction>
</comment>
<evidence type="ECO:0000256" key="3">
    <source>
        <dbReference type="ARBA" id="ARBA00022898"/>
    </source>
</evidence>
<dbReference type="SUPFAM" id="SSF51419">
    <property type="entry name" value="PLP-binding barrel"/>
    <property type="match status" value="1"/>
</dbReference>
<comment type="caution">
    <text evidence="10">The sequence shown here is derived from an EMBL/GenBank/DDBJ whole genome shotgun (WGS) entry which is preliminary data.</text>
</comment>
<keyword evidence="11" id="KW-1185">Reference proteome</keyword>
<dbReference type="InterPro" id="IPR002433">
    <property type="entry name" value="Orn_de-COase"/>
</dbReference>
<keyword evidence="4" id="KW-0456">Lyase</keyword>
<dbReference type="SUPFAM" id="SSF50621">
    <property type="entry name" value="Alanine racemase C-terminal domain-like"/>
    <property type="match status" value="1"/>
</dbReference>
<dbReference type="PANTHER" id="PTHR11482:SF6">
    <property type="entry name" value="ORNITHINE DECARBOXYLASE 1-RELATED"/>
    <property type="match status" value="1"/>
</dbReference>
<reference evidence="10" key="1">
    <citation type="submission" date="2013-07" db="EMBL/GenBank/DDBJ databases">
        <authorList>
            <person name="McIlroy S."/>
        </authorList>
    </citation>
    <scope>NUCLEOTIDE SEQUENCE [LARGE SCALE GENOMIC DNA]</scope>
    <source>
        <strain evidence="10">Run_A_D11</strain>
    </source>
</reference>
<dbReference type="GO" id="GO:0004586">
    <property type="term" value="F:ornithine decarboxylase activity"/>
    <property type="evidence" value="ECO:0007669"/>
    <property type="project" value="UniProtKB-EC"/>
</dbReference>
<evidence type="ECO:0000256" key="2">
    <source>
        <dbReference type="ARBA" id="ARBA00008872"/>
    </source>
</evidence>
<dbReference type="AlphaFoldDB" id="W6M8U0"/>
<dbReference type="FunFam" id="3.20.20.10:FF:000008">
    <property type="entry name" value="Ornithine decarboxylase"/>
    <property type="match status" value="1"/>
</dbReference>
<dbReference type="PROSITE" id="PS00878">
    <property type="entry name" value="ODR_DC_2_1"/>
    <property type="match status" value="1"/>
</dbReference>
<dbReference type="Pfam" id="PF02784">
    <property type="entry name" value="Orn_Arg_deC_N"/>
    <property type="match status" value="1"/>
</dbReference>
<keyword evidence="3 8" id="KW-0663">Pyridoxal phosphate</keyword>
<dbReference type="OrthoDB" id="9802147at2"/>
<evidence type="ECO:0000256" key="6">
    <source>
        <dbReference type="ARBA" id="ARBA00034138"/>
    </source>
</evidence>
<dbReference type="PRINTS" id="PR01179">
    <property type="entry name" value="ODADCRBXLASE"/>
</dbReference>
<dbReference type="InterPro" id="IPR022644">
    <property type="entry name" value="De-COase2_N"/>
</dbReference>
<evidence type="ECO:0000256" key="4">
    <source>
        <dbReference type="ARBA" id="ARBA00023239"/>
    </source>
</evidence>
<evidence type="ECO:0000256" key="8">
    <source>
        <dbReference type="PIRSR" id="PIRSR600183-50"/>
    </source>
</evidence>
<dbReference type="STRING" id="1400863.BN873_380051"/>
<evidence type="ECO:0000259" key="9">
    <source>
        <dbReference type="Pfam" id="PF02784"/>
    </source>
</evidence>
<dbReference type="PRINTS" id="PR01182">
    <property type="entry name" value="ORNDCRBXLASE"/>
</dbReference>
<evidence type="ECO:0000256" key="7">
    <source>
        <dbReference type="ARBA" id="ARBA00049127"/>
    </source>
</evidence>
<dbReference type="FunFam" id="2.40.37.10:FF:000004">
    <property type="entry name" value="Ornithine decarboxylase"/>
    <property type="match status" value="1"/>
</dbReference>
<sequence length="384" mass="43531">MYRNYYPPADWEKIMAFSKEKETPFLVVLLDRVQEKYREFRTHFPAAKIYYAVKANPGVELLAVLRDLGSYFDIASIHELDRMLDLGVTPERLSYGNTIKKAKDIREAYEKGVRLFTSDCEADIRNLAKEAPGSRVFFRLLMDAVTSDSDWPLSRKFGCQPRMAIDLVMLAAHLGLEPYGISFHVGSQQREISAWDAAIAQAHSLFEWLDKAHIRLQAMNMGGGFPADYLVKSNPLSIYAEEINFYVKAYFGDSAPVIYLEPGRGLVGEAGVLVSEVVLISKKSKTDRKRWVYTDVGVFNGLMETIDESIKYPIYTEKTGEEGDVVLAGPTCDSLDILYEDFQYQLPLSLESGDRLYWLSTGAYTTSYSSIEFNGFPPLKTYFL</sequence>
<feature type="modified residue" description="N6-(pyridoxal phosphate)lysine" evidence="8">
    <location>
        <position position="54"/>
    </location>
</feature>
<proteinExistence type="inferred from homology"/>
<reference evidence="10" key="2">
    <citation type="submission" date="2014-03" db="EMBL/GenBank/DDBJ databases">
        <title>Candidatus Competibacter-lineage genomes retrieved from metagenomes reveal functional metabolic diversity.</title>
        <authorList>
            <person name="McIlroy S.J."/>
            <person name="Albertsen M."/>
            <person name="Andresen E.K."/>
            <person name="Saunders A.M."/>
            <person name="Kristiansen R."/>
            <person name="Stokholm-Bjerregaard M."/>
            <person name="Nielsen K.L."/>
            <person name="Nielsen P.H."/>
        </authorList>
    </citation>
    <scope>NUCLEOTIDE SEQUENCE</scope>
    <source>
        <strain evidence="10">Run_A_D11</strain>
    </source>
</reference>
<dbReference type="PANTHER" id="PTHR11482">
    <property type="entry name" value="ARGININE/DIAMINOPIMELATE/ORNITHINE DECARBOXYLASE"/>
    <property type="match status" value="1"/>
</dbReference>
<feature type="domain" description="Orn/DAP/Arg decarboxylase 2 N-terminal" evidence="9">
    <location>
        <begin position="31"/>
        <end position="267"/>
    </location>
</feature>
<dbReference type="GO" id="GO:0033387">
    <property type="term" value="P:putrescine biosynthetic process from arginine, via ornithine"/>
    <property type="evidence" value="ECO:0007669"/>
    <property type="project" value="TreeGrafter"/>
</dbReference>
<dbReference type="Gene3D" id="2.40.37.10">
    <property type="entry name" value="Lyase, Ornithine Decarboxylase, Chain A, domain 1"/>
    <property type="match status" value="1"/>
</dbReference>
<dbReference type="InterPro" id="IPR009006">
    <property type="entry name" value="Ala_racemase/Decarboxylase_C"/>
</dbReference>
<comment type="cofactor">
    <cofactor evidence="1 8">
        <name>pyridoxal 5'-phosphate</name>
        <dbReference type="ChEBI" id="CHEBI:597326"/>
    </cofactor>
</comment>
<dbReference type="Proteomes" id="UP000035760">
    <property type="component" value="Unassembled WGS sequence"/>
</dbReference>
<feature type="active site" description="Proton donor" evidence="8">
    <location>
        <position position="332"/>
    </location>
</feature>
<gene>
    <name evidence="10" type="primary">speC</name>
    <name evidence="10" type="ORF">BN873_380051</name>
</gene>
<evidence type="ECO:0000313" key="11">
    <source>
        <dbReference type="Proteomes" id="UP000035760"/>
    </source>
</evidence>
<accession>W6M8U0</accession>
<dbReference type="GO" id="GO:0005737">
    <property type="term" value="C:cytoplasm"/>
    <property type="evidence" value="ECO:0007669"/>
    <property type="project" value="TreeGrafter"/>
</dbReference>
<dbReference type="InterPro" id="IPR022653">
    <property type="entry name" value="De-COase2_pyr-phos_BS"/>
</dbReference>
<name>W6M8U0_9GAMM</name>
<evidence type="ECO:0000313" key="10">
    <source>
        <dbReference type="EMBL" id="CDI03069.1"/>
    </source>
</evidence>
<dbReference type="EMBL" id="CBTJ020000045">
    <property type="protein sequence ID" value="CDI03069.1"/>
    <property type="molecule type" value="Genomic_DNA"/>
</dbReference>
<dbReference type="RefSeq" id="WP_048673598.1">
    <property type="nucleotide sequence ID" value="NZ_CBTJ020000045.1"/>
</dbReference>
<evidence type="ECO:0000256" key="1">
    <source>
        <dbReference type="ARBA" id="ARBA00001933"/>
    </source>
</evidence>
<evidence type="ECO:0000256" key="5">
    <source>
        <dbReference type="ARBA" id="ARBA00034115"/>
    </source>
</evidence>
<dbReference type="CDD" id="cd00622">
    <property type="entry name" value="PLPDE_III_ODC"/>
    <property type="match status" value="1"/>
</dbReference>
<dbReference type="InterPro" id="IPR000183">
    <property type="entry name" value="Orn/DAP/Arg_de-COase"/>
</dbReference>
<dbReference type="EC" id="4.1.1.17" evidence="6"/>
<dbReference type="Gene3D" id="3.20.20.10">
    <property type="entry name" value="Alanine racemase"/>
    <property type="match status" value="1"/>
</dbReference>
<comment type="pathway">
    <text evidence="5">Amine and polyamine biosynthesis; putrescine biosynthesis via L-ornithine pathway; putrescine from L-ornithine: step 1/1.</text>
</comment>